<dbReference type="Proteomes" id="UP001501237">
    <property type="component" value="Unassembled WGS sequence"/>
</dbReference>
<dbReference type="NCBIfam" id="NF041681">
    <property type="entry name" value="HGxxPAAW"/>
    <property type="match status" value="1"/>
</dbReference>
<keyword evidence="2" id="KW-0472">Membrane</keyword>
<keyword evidence="2" id="KW-0812">Transmembrane</keyword>
<evidence type="ECO:0000256" key="2">
    <source>
        <dbReference type="SAM" id="Phobius"/>
    </source>
</evidence>
<organism evidence="3 4">
    <name type="scientific">Actinocorallia longicatena</name>
    <dbReference type="NCBI Taxonomy" id="111803"/>
    <lineage>
        <taxon>Bacteria</taxon>
        <taxon>Bacillati</taxon>
        <taxon>Actinomycetota</taxon>
        <taxon>Actinomycetes</taxon>
        <taxon>Streptosporangiales</taxon>
        <taxon>Thermomonosporaceae</taxon>
        <taxon>Actinocorallia</taxon>
    </lineage>
</organism>
<keyword evidence="4" id="KW-1185">Reference proteome</keyword>
<sequence>MTDSEESHGSHAGRPRSWFSVSVIFLGFLIGGLALPLGPVWPMFWAGGVVIVLGCLLALFLDLFGDVVLAVPRAHEVEIVDTDLFGHEGHTLRGGGHGDPTGLPVREDAEHFPHG</sequence>
<feature type="transmembrane region" description="Helical" evidence="2">
    <location>
        <begin position="43"/>
        <end position="64"/>
    </location>
</feature>
<gene>
    <name evidence="3" type="ORF">GCM10010468_62310</name>
</gene>
<comment type="caution">
    <text evidence="3">The sequence shown here is derived from an EMBL/GenBank/DDBJ whole genome shotgun (WGS) entry which is preliminary data.</text>
</comment>
<evidence type="ECO:0000256" key="1">
    <source>
        <dbReference type="SAM" id="MobiDB-lite"/>
    </source>
</evidence>
<proteinExistence type="predicted"/>
<accession>A0ABP6QKG1</accession>
<dbReference type="EMBL" id="BAAAUV010000021">
    <property type="protein sequence ID" value="GAA3231282.1"/>
    <property type="molecule type" value="Genomic_DNA"/>
</dbReference>
<keyword evidence="2" id="KW-1133">Transmembrane helix</keyword>
<feature type="compositionally biased region" description="Basic and acidic residues" evidence="1">
    <location>
        <begin position="105"/>
        <end position="115"/>
    </location>
</feature>
<dbReference type="RefSeq" id="WP_344835455.1">
    <property type="nucleotide sequence ID" value="NZ_BAAAUV010000021.1"/>
</dbReference>
<protein>
    <submittedName>
        <fullName evidence="3">Uncharacterized protein</fullName>
    </submittedName>
</protein>
<feature type="transmembrane region" description="Helical" evidence="2">
    <location>
        <begin position="18"/>
        <end position="37"/>
    </location>
</feature>
<evidence type="ECO:0000313" key="3">
    <source>
        <dbReference type="EMBL" id="GAA3231282.1"/>
    </source>
</evidence>
<feature type="region of interest" description="Disordered" evidence="1">
    <location>
        <begin position="90"/>
        <end position="115"/>
    </location>
</feature>
<evidence type="ECO:0000313" key="4">
    <source>
        <dbReference type="Proteomes" id="UP001501237"/>
    </source>
</evidence>
<reference evidence="4" key="1">
    <citation type="journal article" date="2019" name="Int. J. Syst. Evol. Microbiol.">
        <title>The Global Catalogue of Microorganisms (GCM) 10K type strain sequencing project: providing services to taxonomists for standard genome sequencing and annotation.</title>
        <authorList>
            <consortium name="The Broad Institute Genomics Platform"/>
            <consortium name="The Broad Institute Genome Sequencing Center for Infectious Disease"/>
            <person name="Wu L."/>
            <person name="Ma J."/>
        </authorList>
    </citation>
    <scope>NUCLEOTIDE SEQUENCE [LARGE SCALE GENOMIC DNA]</scope>
    <source>
        <strain evidence="4">JCM 9377</strain>
    </source>
</reference>
<name>A0ABP6QKG1_9ACTN</name>